<dbReference type="GO" id="GO:0045027">
    <property type="term" value="F:DNA end binding"/>
    <property type="evidence" value="ECO:0007669"/>
    <property type="project" value="UniProtKB-UniRule"/>
</dbReference>
<comment type="subunit">
    <text evidence="9">Homodimer. Forms a heterotetramer composed of two Mre11 subunits and two Rad50 subunits.</text>
</comment>
<evidence type="ECO:0000313" key="13">
    <source>
        <dbReference type="Proteomes" id="UP000053695"/>
    </source>
</evidence>
<dbReference type="Pfam" id="PF22226">
    <property type="entry name" value="Mre11_C"/>
    <property type="match status" value="1"/>
</dbReference>
<keyword evidence="2 9" id="KW-0479">Metal-binding</keyword>
<dbReference type="GO" id="GO:0006302">
    <property type="term" value="P:double-strand break repair"/>
    <property type="evidence" value="ECO:0007669"/>
    <property type="project" value="UniProtKB-UniRule"/>
</dbReference>
<name>N6VRH7_9EURY</name>
<dbReference type="STRING" id="1069083.GCA_000371805_00188"/>
<dbReference type="EC" id="3.1.-.-" evidence="9"/>
<evidence type="ECO:0000259" key="11">
    <source>
        <dbReference type="Pfam" id="PF22226"/>
    </source>
</evidence>
<dbReference type="Gene3D" id="6.10.10.50">
    <property type="entry name" value="Mre11, C-terminal domain-like"/>
    <property type="match status" value="1"/>
</dbReference>
<accession>N6VRH7</accession>
<dbReference type="Proteomes" id="UP000053695">
    <property type="component" value="Unassembled WGS sequence"/>
</dbReference>
<dbReference type="Gene3D" id="3.60.21.10">
    <property type="match status" value="1"/>
</dbReference>
<dbReference type="InterPro" id="IPR041796">
    <property type="entry name" value="Mre11_N"/>
</dbReference>
<dbReference type="SUPFAM" id="SSF56300">
    <property type="entry name" value="Metallo-dependent phosphatases"/>
    <property type="match status" value="1"/>
</dbReference>
<reference evidence="12 13" key="1">
    <citation type="journal article" date="2013" name="Genome Announc.">
        <title>Draft Genome Sequence of a Highly Flagellated, Fast-Swimming Archaeon, Methanocaldococcus villosus Strain KIN24-T80 (DSM 22612).</title>
        <authorList>
            <person name="Thennarasu S."/>
            <person name="Polireddy D."/>
            <person name="Antony A."/>
            <person name="Yada M.R."/>
            <person name="Algarawi S."/>
            <person name="Sivakumar N."/>
        </authorList>
    </citation>
    <scope>NUCLEOTIDE SEQUENCE [LARGE SCALE GENOMIC DNA]</scope>
    <source>
        <strain evidence="12 13">KIN24-T80</strain>
    </source>
</reference>
<evidence type="ECO:0000256" key="9">
    <source>
        <dbReference type="HAMAP-Rule" id="MF_02044"/>
    </source>
</evidence>
<gene>
    <name evidence="9" type="primary">mre11</name>
    <name evidence="12" type="ORF">J422_01685</name>
</gene>
<dbReference type="GO" id="GO:0000403">
    <property type="term" value="F:Y-form DNA binding"/>
    <property type="evidence" value="ECO:0007669"/>
    <property type="project" value="UniProtKB-UniRule"/>
</dbReference>
<dbReference type="InterPro" id="IPR050535">
    <property type="entry name" value="DNA_Repair-Maintenance_Comp"/>
</dbReference>
<feature type="binding site" evidence="9">
    <location>
        <position position="8"/>
    </location>
    <ligand>
        <name>Mn(2+)</name>
        <dbReference type="ChEBI" id="CHEBI:29035"/>
        <label>1</label>
    </ligand>
</feature>
<evidence type="ECO:0000256" key="6">
    <source>
        <dbReference type="ARBA" id="ARBA00022839"/>
    </source>
</evidence>
<dbReference type="GO" id="GO:0030145">
    <property type="term" value="F:manganese ion binding"/>
    <property type="evidence" value="ECO:0007669"/>
    <property type="project" value="UniProtKB-UniRule"/>
</dbReference>
<evidence type="ECO:0000256" key="2">
    <source>
        <dbReference type="ARBA" id="ARBA00022723"/>
    </source>
</evidence>
<dbReference type="HAMAP" id="MF_02044">
    <property type="entry name" value="Mre11"/>
    <property type="match status" value="1"/>
</dbReference>
<feature type="domain" description="DNA double-strand break repair protein Mre11 C-terminal Rad50-binding" evidence="11">
    <location>
        <begin position="315"/>
        <end position="355"/>
    </location>
</feature>
<keyword evidence="8 9" id="KW-0464">Manganese</keyword>
<dbReference type="AlphaFoldDB" id="N6VRH7"/>
<dbReference type="GO" id="GO:0008408">
    <property type="term" value="F:3'-5' exonuclease activity"/>
    <property type="evidence" value="ECO:0007669"/>
    <property type="project" value="UniProtKB-UniRule"/>
</dbReference>
<dbReference type="Gene3D" id="3.30.160.600">
    <property type="match status" value="1"/>
</dbReference>
<dbReference type="PANTHER" id="PTHR30337">
    <property type="entry name" value="COMPONENT OF ATP-DEPENDENT DSDNA EXONUCLEASE"/>
    <property type="match status" value="1"/>
</dbReference>
<dbReference type="InterPro" id="IPR032885">
    <property type="entry name" value="Mre11_archaea-type"/>
</dbReference>
<keyword evidence="5 9" id="KW-0378">Hydrolase</keyword>
<organism evidence="12 13">
    <name type="scientific">Methanocaldococcus villosus KIN24-T80</name>
    <dbReference type="NCBI Taxonomy" id="1069083"/>
    <lineage>
        <taxon>Archaea</taxon>
        <taxon>Methanobacteriati</taxon>
        <taxon>Methanobacteriota</taxon>
        <taxon>Methanomada group</taxon>
        <taxon>Methanococci</taxon>
        <taxon>Methanococcales</taxon>
        <taxon>Methanocaldococcaceae</taxon>
        <taxon>Methanocaldococcus</taxon>
    </lineage>
</organism>
<feature type="binding site" evidence="9">
    <location>
        <position position="49"/>
    </location>
    <ligand>
        <name>Mn(2+)</name>
        <dbReference type="ChEBI" id="CHEBI:29035"/>
        <label>1</label>
    </ligand>
</feature>
<feature type="domain" description="Calcineurin-like phosphoesterase" evidence="10">
    <location>
        <begin position="1"/>
        <end position="185"/>
    </location>
</feature>
<dbReference type="Pfam" id="PF00149">
    <property type="entry name" value="Metallophos"/>
    <property type="match status" value="1"/>
</dbReference>
<evidence type="ECO:0000259" key="10">
    <source>
        <dbReference type="Pfam" id="PF00149"/>
    </source>
</evidence>
<keyword evidence="3 9" id="KW-0255">Endonuclease</keyword>
<dbReference type="PANTHER" id="PTHR30337:SF0">
    <property type="entry name" value="NUCLEASE SBCCD SUBUNIT D"/>
    <property type="match status" value="1"/>
</dbReference>
<comment type="cofactor">
    <cofactor evidence="9">
        <name>Mn(2+)</name>
        <dbReference type="ChEBI" id="CHEBI:29035"/>
    </cofactor>
    <text evidence="9">Binds 2 manganese ions per subunit.</text>
</comment>
<dbReference type="RefSeq" id="WP_004590095.1">
    <property type="nucleotide sequence ID" value="NZ_APMM01000013.1"/>
</dbReference>
<protein>
    <recommendedName>
        <fullName evidence="9">DNA double-strand break repair protein Mre11</fullName>
        <ecNumber evidence="9">3.1.-.-</ecNumber>
    </recommendedName>
</protein>
<proteinExistence type="inferred from homology"/>
<dbReference type="PATRIC" id="fig|1069083.5.peg.331"/>
<dbReference type="GO" id="GO:0004519">
    <property type="term" value="F:endonuclease activity"/>
    <property type="evidence" value="ECO:0007669"/>
    <property type="project" value="UniProtKB-UniRule"/>
</dbReference>
<evidence type="ECO:0000256" key="3">
    <source>
        <dbReference type="ARBA" id="ARBA00022759"/>
    </source>
</evidence>
<feature type="binding site" evidence="9">
    <location>
        <position position="182"/>
    </location>
    <ligand>
        <name>Mn(2+)</name>
        <dbReference type="ChEBI" id="CHEBI:29035"/>
        <label>2</label>
    </ligand>
</feature>
<keyword evidence="6 9" id="KW-0269">Exonuclease</keyword>
<feature type="binding site" evidence="9">
    <location>
        <position position="49"/>
    </location>
    <ligand>
        <name>Mn(2+)</name>
        <dbReference type="ChEBI" id="CHEBI:29035"/>
        <label>2</label>
    </ligand>
</feature>
<feature type="active site" description="Proton donor" evidence="9">
    <location>
        <position position="85"/>
    </location>
</feature>
<feature type="binding site" evidence="9">
    <location>
        <position position="154"/>
    </location>
    <ligand>
        <name>Mn(2+)</name>
        <dbReference type="ChEBI" id="CHEBI:29035"/>
        <label>2</label>
    </ligand>
</feature>
<comment type="similarity">
    <text evidence="9">Belongs to the MRE11/RAD32 family.</text>
</comment>
<comment type="caution">
    <text evidence="12">The sequence shown here is derived from an EMBL/GenBank/DDBJ whole genome shotgun (WGS) entry which is preliminary data.</text>
</comment>
<dbReference type="EMBL" id="APMM01000013">
    <property type="protein sequence ID" value="ENN96490.1"/>
    <property type="molecule type" value="Genomic_DNA"/>
</dbReference>
<evidence type="ECO:0000256" key="5">
    <source>
        <dbReference type="ARBA" id="ARBA00022801"/>
    </source>
</evidence>
<evidence type="ECO:0000256" key="7">
    <source>
        <dbReference type="ARBA" id="ARBA00023204"/>
    </source>
</evidence>
<comment type="activity regulation">
    <text evidence="9">Nuclease activity is regulated by Rad50.</text>
</comment>
<dbReference type="CDD" id="cd00840">
    <property type="entry name" value="MPP_Mre11_N"/>
    <property type="match status" value="1"/>
</dbReference>
<evidence type="ECO:0000256" key="8">
    <source>
        <dbReference type="ARBA" id="ARBA00023211"/>
    </source>
</evidence>
<feature type="binding site" evidence="9">
    <location>
        <position position="10"/>
    </location>
    <ligand>
        <name>Mn(2+)</name>
        <dbReference type="ChEBI" id="CHEBI:29035"/>
        <label>1</label>
    </ligand>
</feature>
<keyword evidence="1 9" id="KW-0540">Nuclease</keyword>
<evidence type="ECO:0000256" key="1">
    <source>
        <dbReference type="ARBA" id="ARBA00022722"/>
    </source>
</evidence>
<keyword evidence="4 9" id="KW-0227">DNA damage</keyword>
<sequence length="358" mass="42374">MQFVHIADNHLGYRHYNLDEREMDIYENFNECIDKIIEIKPDFVIHSGDLFNDLRPQIEALRIAIEGFRKLKDMGIRVYIVAGNHEMPRRRNRKSPIILLKDYVKILNGYVLEGDIFIAGTYYHNLNKKEELRNKIKEFEIKGAGYKKKILALHQGINKYLPYDYELEINELPSFSYYALGHVHNRVLERFNDGILAYAGSTEIIRIDEYESYKKDGKGFYLVDFSKGDIDISDVDKINLECRDIIKAEIKTEKDLLEVIKEINNAKKKPILIGKIKEELRHRLDIIKDKILINKLIPVEEKIFDEIDTVETLDIKELLIKYANNNKLNGEFVYLLYRKLINNEDWRDIVDNFYKNFM</sequence>
<dbReference type="OrthoDB" id="11638at2157"/>
<feature type="binding site" evidence="9">
    <location>
        <position position="184"/>
    </location>
    <ligand>
        <name>Mn(2+)</name>
        <dbReference type="ChEBI" id="CHEBI:29035"/>
        <label>1</label>
    </ligand>
</feature>
<evidence type="ECO:0000313" key="12">
    <source>
        <dbReference type="EMBL" id="ENN96490.1"/>
    </source>
</evidence>
<keyword evidence="13" id="KW-1185">Reference proteome</keyword>
<feature type="binding site" evidence="9">
    <location>
        <position position="84"/>
    </location>
    <ligand>
        <name>Mn(2+)</name>
        <dbReference type="ChEBI" id="CHEBI:29035"/>
        <label>2</label>
    </ligand>
</feature>
<dbReference type="InterPro" id="IPR055244">
    <property type="entry name" value="Mre11_C_arc"/>
</dbReference>
<dbReference type="InterPro" id="IPR029052">
    <property type="entry name" value="Metallo-depent_PP-like"/>
</dbReference>
<dbReference type="InterPro" id="IPR004843">
    <property type="entry name" value="Calcineurin-like_PHP"/>
</dbReference>
<evidence type="ECO:0000256" key="4">
    <source>
        <dbReference type="ARBA" id="ARBA00022763"/>
    </source>
</evidence>
<comment type="function">
    <text evidence="9">Part of the Rad50/Mre11 complex, which is involved in the early steps of DNA double-strand break (DSB) repair. The complex may facilitate opening of the processed DNA ends to aid in the recruitment of HerA and NurA. Mre11 binds to DSB ends and has both double-stranded 3'-5' exonuclease activity and single-stranded endonuclease activity.</text>
</comment>
<keyword evidence="7 9" id="KW-0234">DNA repair</keyword>